<dbReference type="AlphaFoldDB" id="A0A9J6B648"/>
<feature type="non-terminal residue" evidence="2">
    <location>
        <position position="1"/>
    </location>
</feature>
<reference evidence="2 3" key="1">
    <citation type="submission" date="2020-09" db="EMBL/GenBank/DDBJ databases">
        <title>De no assembly of potato wild relative species, Solanum commersonii.</title>
        <authorList>
            <person name="Cho K."/>
        </authorList>
    </citation>
    <scope>NUCLEOTIDE SEQUENCE [LARGE SCALE GENOMIC DNA]</scope>
    <source>
        <strain evidence="2">LZ3.2</strain>
        <tissue evidence="2">Leaf</tissue>
    </source>
</reference>
<sequence>TSNKSQGTLDHSNPGGPLTQRKYNKERDRENLAKMISVCGLSYNFSSHPGLLNIFNKLIILIIEVFQEILVKSMFLYIKVNIVNIFVRKTGAYLASNILSVIDYYMLIDKSARIREFNGVVYYVICHQEKFQDILKQGGILFTEMFYVATNIEDPYKWCLMLIIFDPLDEFVKKIGKKLMNY</sequence>
<name>A0A9J6B648_SOLCO</name>
<evidence type="ECO:0000313" key="2">
    <source>
        <dbReference type="EMBL" id="KAG5631903.1"/>
    </source>
</evidence>
<comment type="caution">
    <text evidence="2">The sequence shown here is derived from an EMBL/GenBank/DDBJ whole genome shotgun (WGS) entry which is preliminary data.</text>
</comment>
<dbReference type="EMBL" id="JACXVP010000001">
    <property type="protein sequence ID" value="KAG5631903.1"/>
    <property type="molecule type" value="Genomic_DNA"/>
</dbReference>
<feature type="compositionally biased region" description="Polar residues" evidence="1">
    <location>
        <begin position="1"/>
        <end position="11"/>
    </location>
</feature>
<feature type="region of interest" description="Disordered" evidence="1">
    <location>
        <begin position="1"/>
        <end position="23"/>
    </location>
</feature>
<dbReference type="OrthoDB" id="2610923at2759"/>
<evidence type="ECO:0000313" key="3">
    <source>
        <dbReference type="Proteomes" id="UP000824120"/>
    </source>
</evidence>
<keyword evidence="3" id="KW-1185">Reference proteome</keyword>
<proteinExistence type="predicted"/>
<protein>
    <submittedName>
        <fullName evidence="2">Uncharacterized protein</fullName>
    </submittedName>
</protein>
<organism evidence="2 3">
    <name type="scientific">Solanum commersonii</name>
    <name type="common">Commerson's wild potato</name>
    <name type="synonym">Commerson's nightshade</name>
    <dbReference type="NCBI Taxonomy" id="4109"/>
    <lineage>
        <taxon>Eukaryota</taxon>
        <taxon>Viridiplantae</taxon>
        <taxon>Streptophyta</taxon>
        <taxon>Embryophyta</taxon>
        <taxon>Tracheophyta</taxon>
        <taxon>Spermatophyta</taxon>
        <taxon>Magnoliopsida</taxon>
        <taxon>eudicotyledons</taxon>
        <taxon>Gunneridae</taxon>
        <taxon>Pentapetalae</taxon>
        <taxon>asterids</taxon>
        <taxon>lamiids</taxon>
        <taxon>Solanales</taxon>
        <taxon>Solanaceae</taxon>
        <taxon>Solanoideae</taxon>
        <taxon>Solaneae</taxon>
        <taxon>Solanum</taxon>
    </lineage>
</organism>
<evidence type="ECO:0000256" key="1">
    <source>
        <dbReference type="SAM" id="MobiDB-lite"/>
    </source>
</evidence>
<dbReference type="Proteomes" id="UP000824120">
    <property type="component" value="Chromosome 1"/>
</dbReference>
<gene>
    <name evidence="2" type="ORF">H5410_003620</name>
</gene>
<accession>A0A9J6B648</accession>